<comment type="cofactor">
    <cofactor evidence="13">
        <name>Mg(2+)</name>
        <dbReference type="ChEBI" id="CHEBI:18420"/>
    </cofactor>
    <text evidence="13">Binds 2 Mg(2+) ion per subunit.</text>
</comment>
<dbReference type="PRINTS" id="PR00696">
    <property type="entry name" value="RSOLVASERUVC"/>
</dbReference>
<evidence type="ECO:0000256" key="11">
    <source>
        <dbReference type="ARBA" id="ARBA00023204"/>
    </source>
</evidence>
<dbReference type="AlphaFoldDB" id="A0A1U7LYX7"/>
<sequence>MVIMGIDPGIAIVGYGFLDLRGNSYKVLDYGAITTMPKVPLADRLNLIYEEMNELIEKYKPIDIAFEELFFNKNVKTAITVAQARGVEVLSAKKSGAGLYEYTPLQVKQALVGYGRATKAQVQEMVKTILNLSKVPKPDDVADALAVAITHGSSIKFKESFRMI</sequence>
<dbReference type="GO" id="GO:0003677">
    <property type="term" value="F:DNA binding"/>
    <property type="evidence" value="ECO:0007669"/>
    <property type="project" value="UniProtKB-KW"/>
</dbReference>
<comment type="caution">
    <text evidence="15">The sequence shown here is derived from an EMBL/GenBank/DDBJ whole genome shotgun (WGS) entry which is preliminary data.</text>
</comment>
<reference evidence="15 16" key="1">
    <citation type="journal article" date="2016" name="Appl. Environ. Microbiol.">
        <title>Function and Phylogeny of Bacterial Butyryl Coenzyme A:Acetate Transferases and Their Diversity in the Proximal Colon of Swine.</title>
        <authorList>
            <person name="Trachsel J."/>
            <person name="Bayles D.O."/>
            <person name="Looft T."/>
            <person name="Levine U.Y."/>
            <person name="Allen H.K."/>
        </authorList>
    </citation>
    <scope>NUCLEOTIDE SEQUENCE [LARGE SCALE GENOMIC DNA]</scope>
    <source>
        <strain evidence="15 16">35-6-1</strain>
    </source>
</reference>
<comment type="function">
    <text evidence="13">The RuvA-RuvB-RuvC complex processes Holliday junction (HJ) DNA during genetic recombination and DNA repair. Endonuclease that resolves HJ intermediates. Cleaves cruciform DNA by making single-stranded nicks across the HJ at symmetrical positions within the homologous arms, yielding a 5'-phosphate and a 3'-hydroxyl group; requires a central core of homology in the junction. The consensus cleavage sequence is 5'-(A/T)TT(C/G)-3'. Cleavage occurs on the 3'-side of the TT dinucleotide at the point of strand exchange. HJ branch migration catalyzed by RuvA-RuvB allows RuvC to scan DNA until it finds its consensus sequence, where it cleaves and resolves the cruciform DNA.</text>
</comment>
<evidence type="ECO:0000313" key="16">
    <source>
        <dbReference type="Proteomes" id="UP000187166"/>
    </source>
</evidence>
<feature type="active site" evidence="13">
    <location>
        <position position="140"/>
    </location>
</feature>
<keyword evidence="16" id="KW-1185">Reference proteome</keyword>
<dbReference type="STRING" id="1465756.BIV18_02675"/>
<dbReference type="NCBIfam" id="NF000711">
    <property type="entry name" value="PRK00039.2-1"/>
    <property type="match status" value="1"/>
</dbReference>
<evidence type="ECO:0000256" key="3">
    <source>
        <dbReference type="ARBA" id="ARBA00022722"/>
    </source>
</evidence>
<evidence type="ECO:0000256" key="12">
    <source>
        <dbReference type="ARBA" id="ARBA00029354"/>
    </source>
</evidence>
<dbReference type="InterPro" id="IPR012337">
    <property type="entry name" value="RNaseH-like_sf"/>
</dbReference>
<feature type="binding site" evidence="13">
    <location>
        <position position="67"/>
    </location>
    <ligand>
        <name>Mg(2+)</name>
        <dbReference type="ChEBI" id="CHEBI:18420"/>
        <label>2</label>
    </ligand>
</feature>
<dbReference type="eggNOG" id="COG0817">
    <property type="taxonomic scope" value="Bacteria"/>
</dbReference>
<dbReference type="GO" id="GO:0000287">
    <property type="term" value="F:magnesium ion binding"/>
    <property type="evidence" value="ECO:0007669"/>
    <property type="project" value="UniProtKB-UniRule"/>
</dbReference>
<keyword evidence="6 13" id="KW-0227">DNA damage</keyword>
<evidence type="ECO:0000256" key="14">
    <source>
        <dbReference type="NCBIfam" id="TIGR00228"/>
    </source>
</evidence>
<dbReference type="PROSITE" id="PS01321">
    <property type="entry name" value="RUVC"/>
    <property type="match status" value="1"/>
</dbReference>
<evidence type="ECO:0000256" key="4">
    <source>
        <dbReference type="ARBA" id="ARBA00022723"/>
    </source>
</evidence>
<dbReference type="SUPFAM" id="SSF53098">
    <property type="entry name" value="Ribonuclease H-like"/>
    <property type="match status" value="1"/>
</dbReference>
<evidence type="ECO:0000256" key="5">
    <source>
        <dbReference type="ARBA" id="ARBA00022759"/>
    </source>
</evidence>
<dbReference type="PANTHER" id="PTHR30194:SF3">
    <property type="entry name" value="CROSSOVER JUNCTION ENDODEOXYRIBONUCLEASE RUVC"/>
    <property type="match status" value="1"/>
</dbReference>
<keyword evidence="9 13" id="KW-0238">DNA-binding</keyword>
<keyword evidence="3 13" id="KW-0540">Nuclease</keyword>
<dbReference type="GO" id="GO:0005737">
    <property type="term" value="C:cytoplasm"/>
    <property type="evidence" value="ECO:0007669"/>
    <property type="project" value="UniProtKB-SubCell"/>
</dbReference>
<evidence type="ECO:0000256" key="10">
    <source>
        <dbReference type="ARBA" id="ARBA00023172"/>
    </source>
</evidence>
<dbReference type="FunFam" id="3.30.420.10:FF:000002">
    <property type="entry name" value="Crossover junction endodeoxyribonuclease RuvC"/>
    <property type="match status" value="1"/>
</dbReference>
<dbReference type="Proteomes" id="UP000187166">
    <property type="component" value="Unassembled WGS sequence"/>
</dbReference>
<dbReference type="InterPro" id="IPR020563">
    <property type="entry name" value="X-over_junc_endoDNase_Mg_BS"/>
</dbReference>
<dbReference type="EMBL" id="MJIH01000001">
    <property type="protein sequence ID" value="OLR64527.1"/>
    <property type="molecule type" value="Genomic_DNA"/>
</dbReference>
<protein>
    <recommendedName>
        <fullName evidence="13 14">Crossover junction endodeoxyribonuclease RuvC</fullName>
        <ecNumber evidence="13 14">3.1.21.10</ecNumber>
    </recommendedName>
    <alternativeName>
        <fullName evidence="13">Holliday junction nuclease RuvC</fullName>
    </alternativeName>
    <alternativeName>
        <fullName evidence="13">Holliday junction resolvase RuvC</fullName>
    </alternativeName>
</protein>
<evidence type="ECO:0000256" key="9">
    <source>
        <dbReference type="ARBA" id="ARBA00023125"/>
    </source>
</evidence>
<dbReference type="EC" id="3.1.21.10" evidence="13 14"/>
<gene>
    <name evidence="13" type="primary">ruvC</name>
    <name evidence="15" type="ORF">BIV18_02675</name>
</gene>
<evidence type="ECO:0000256" key="1">
    <source>
        <dbReference type="ARBA" id="ARBA00009518"/>
    </source>
</evidence>
<dbReference type="GO" id="GO:0006281">
    <property type="term" value="P:DNA repair"/>
    <property type="evidence" value="ECO:0007669"/>
    <property type="project" value="UniProtKB-UniRule"/>
</dbReference>
<feature type="binding site" evidence="13">
    <location>
        <position position="140"/>
    </location>
    <ligand>
        <name>Mg(2+)</name>
        <dbReference type="ChEBI" id="CHEBI:18420"/>
        <label>1</label>
    </ligand>
</feature>
<keyword evidence="4 13" id="KW-0479">Metal-binding</keyword>
<dbReference type="GO" id="GO:0008821">
    <property type="term" value="F:crossover junction DNA endonuclease activity"/>
    <property type="evidence" value="ECO:0007669"/>
    <property type="project" value="UniProtKB-UniRule"/>
</dbReference>
<dbReference type="GO" id="GO:0006310">
    <property type="term" value="P:DNA recombination"/>
    <property type="evidence" value="ECO:0007669"/>
    <property type="project" value="UniProtKB-UniRule"/>
</dbReference>
<feature type="active site" evidence="13">
    <location>
        <position position="67"/>
    </location>
</feature>
<dbReference type="InterPro" id="IPR036397">
    <property type="entry name" value="RNaseH_sf"/>
</dbReference>
<dbReference type="HAMAP" id="MF_00034">
    <property type="entry name" value="RuvC"/>
    <property type="match status" value="1"/>
</dbReference>
<keyword evidence="5 13" id="KW-0255">Endonuclease</keyword>
<keyword evidence="8 13" id="KW-0460">Magnesium</keyword>
<keyword evidence="11 13" id="KW-0234">DNA repair</keyword>
<dbReference type="Gene3D" id="3.30.420.10">
    <property type="entry name" value="Ribonuclease H-like superfamily/Ribonuclease H"/>
    <property type="match status" value="1"/>
</dbReference>
<name>A0A1U7LYX7_9FIRM</name>
<dbReference type="NCBIfam" id="TIGR00228">
    <property type="entry name" value="ruvC"/>
    <property type="match status" value="1"/>
</dbReference>
<evidence type="ECO:0000256" key="13">
    <source>
        <dbReference type="HAMAP-Rule" id="MF_00034"/>
    </source>
</evidence>
<accession>A0A1U7LYX7</accession>
<dbReference type="GO" id="GO:0048476">
    <property type="term" value="C:Holliday junction resolvase complex"/>
    <property type="evidence" value="ECO:0007669"/>
    <property type="project" value="UniProtKB-UniRule"/>
</dbReference>
<comment type="subcellular location">
    <subcellularLocation>
        <location evidence="13">Cytoplasm</location>
    </subcellularLocation>
</comment>
<evidence type="ECO:0000256" key="7">
    <source>
        <dbReference type="ARBA" id="ARBA00022801"/>
    </source>
</evidence>
<keyword evidence="2 13" id="KW-0963">Cytoplasm</keyword>
<evidence type="ECO:0000256" key="6">
    <source>
        <dbReference type="ARBA" id="ARBA00022763"/>
    </source>
</evidence>
<evidence type="ECO:0000256" key="8">
    <source>
        <dbReference type="ARBA" id="ARBA00022842"/>
    </source>
</evidence>
<dbReference type="CDD" id="cd16962">
    <property type="entry name" value="RuvC"/>
    <property type="match status" value="1"/>
</dbReference>
<comment type="catalytic activity">
    <reaction evidence="12 13">
        <text>Endonucleolytic cleavage at a junction such as a reciprocal single-stranded crossover between two homologous DNA duplexes (Holliday junction).</text>
        <dbReference type="EC" id="3.1.21.10"/>
    </reaction>
</comment>
<keyword evidence="7 13" id="KW-0378">Hydrolase</keyword>
<keyword evidence="10 13" id="KW-0233">DNA recombination</keyword>
<dbReference type="Pfam" id="PF02075">
    <property type="entry name" value="RuvC"/>
    <property type="match status" value="1"/>
</dbReference>
<comment type="similarity">
    <text evidence="1 13">Belongs to the RuvC family.</text>
</comment>
<feature type="binding site" evidence="13">
    <location>
        <position position="7"/>
    </location>
    <ligand>
        <name>Mg(2+)</name>
        <dbReference type="ChEBI" id="CHEBI:18420"/>
        <label>1</label>
    </ligand>
</feature>
<dbReference type="PANTHER" id="PTHR30194">
    <property type="entry name" value="CROSSOVER JUNCTION ENDODEOXYRIBONUCLEASE RUVC"/>
    <property type="match status" value="1"/>
</dbReference>
<evidence type="ECO:0000256" key="2">
    <source>
        <dbReference type="ARBA" id="ARBA00022490"/>
    </source>
</evidence>
<feature type="active site" evidence="13">
    <location>
        <position position="7"/>
    </location>
</feature>
<dbReference type="InterPro" id="IPR002176">
    <property type="entry name" value="X-over_junc_endoDNase_RuvC"/>
</dbReference>
<evidence type="ECO:0000313" key="15">
    <source>
        <dbReference type="EMBL" id="OLR64527.1"/>
    </source>
</evidence>
<organism evidence="15 16">
    <name type="scientific">Peptoniphilus porci</name>
    <dbReference type="NCBI Taxonomy" id="2652280"/>
    <lineage>
        <taxon>Bacteria</taxon>
        <taxon>Bacillati</taxon>
        <taxon>Bacillota</taxon>
        <taxon>Tissierellia</taxon>
        <taxon>Tissierellales</taxon>
        <taxon>Peptoniphilaceae</taxon>
        <taxon>Peptoniphilus</taxon>
    </lineage>
</organism>
<comment type="subunit">
    <text evidence="13">Homodimer which binds Holliday junction (HJ) DNA. The HJ becomes 2-fold symmetrical on binding to RuvC with unstacked arms; it has a different conformation from HJ DNA in complex with RuvA. In the full resolvosome a probable DNA-RuvA(4)-RuvB(12)-RuvC(2) complex forms which resolves the HJ.</text>
</comment>
<proteinExistence type="inferred from homology"/>